<dbReference type="InterPro" id="IPR005119">
    <property type="entry name" value="LysR_subst-bd"/>
</dbReference>
<organism evidence="6 7">
    <name type="scientific">Microbispora catharanthi</name>
    <dbReference type="NCBI Taxonomy" id="1712871"/>
    <lineage>
        <taxon>Bacteria</taxon>
        <taxon>Bacillati</taxon>
        <taxon>Actinomycetota</taxon>
        <taxon>Actinomycetes</taxon>
        <taxon>Streptosporangiales</taxon>
        <taxon>Streptosporangiaceae</taxon>
        <taxon>Microbispora</taxon>
    </lineage>
</organism>
<dbReference type="Gene3D" id="3.40.190.10">
    <property type="entry name" value="Periplasmic binding protein-like II"/>
    <property type="match status" value="2"/>
</dbReference>
<dbReference type="CDD" id="cd08414">
    <property type="entry name" value="PBP2_LTTR_aromatics_like"/>
    <property type="match status" value="1"/>
</dbReference>
<dbReference type="GO" id="GO:0003700">
    <property type="term" value="F:DNA-binding transcription factor activity"/>
    <property type="evidence" value="ECO:0007669"/>
    <property type="project" value="InterPro"/>
</dbReference>
<keyword evidence="4" id="KW-0804">Transcription</keyword>
<dbReference type="InterPro" id="IPR000847">
    <property type="entry name" value="LysR_HTH_N"/>
</dbReference>
<dbReference type="GO" id="GO:0003677">
    <property type="term" value="F:DNA binding"/>
    <property type="evidence" value="ECO:0007669"/>
    <property type="project" value="UniProtKB-KW"/>
</dbReference>
<accession>A0A5N6B2K6</accession>
<dbReference type="SUPFAM" id="SSF53850">
    <property type="entry name" value="Periplasmic binding protein-like II"/>
    <property type="match status" value="1"/>
</dbReference>
<evidence type="ECO:0000256" key="4">
    <source>
        <dbReference type="ARBA" id="ARBA00023163"/>
    </source>
</evidence>
<dbReference type="GO" id="GO:0032993">
    <property type="term" value="C:protein-DNA complex"/>
    <property type="evidence" value="ECO:0007669"/>
    <property type="project" value="TreeGrafter"/>
</dbReference>
<keyword evidence="3" id="KW-0238">DNA-binding</keyword>
<dbReference type="FunFam" id="1.10.10.10:FF:000001">
    <property type="entry name" value="LysR family transcriptional regulator"/>
    <property type="match status" value="1"/>
</dbReference>
<dbReference type="PROSITE" id="PS50931">
    <property type="entry name" value="HTH_LYSR"/>
    <property type="match status" value="1"/>
</dbReference>
<dbReference type="InterPro" id="IPR036388">
    <property type="entry name" value="WH-like_DNA-bd_sf"/>
</dbReference>
<proteinExistence type="inferred from homology"/>
<evidence type="ECO:0000259" key="5">
    <source>
        <dbReference type="PROSITE" id="PS50931"/>
    </source>
</evidence>
<evidence type="ECO:0000256" key="3">
    <source>
        <dbReference type="ARBA" id="ARBA00023125"/>
    </source>
</evidence>
<dbReference type="Gene3D" id="1.10.10.10">
    <property type="entry name" value="Winged helix-like DNA-binding domain superfamily/Winged helix DNA-binding domain"/>
    <property type="match status" value="1"/>
</dbReference>
<dbReference type="PRINTS" id="PR00039">
    <property type="entry name" value="HTHLYSR"/>
</dbReference>
<dbReference type="PANTHER" id="PTHR30346:SF0">
    <property type="entry name" value="HCA OPERON TRANSCRIPTIONAL ACTIVATOR HCAR"/>
    <property type="match status" value="1"/>
</dbReference>
<dbReference type="SUPFAM" id="SSF46785">
    <property type="entry name" value="Winged helix' DNA-binding domain"/>
    <property type="match status" value="1"/>
</dbReference>
<name>A0A5N6B2K6_9ACTN</name>
<protein>
    <submittedName>
        <fullName evidence="6">LysR family transcriptional regulator</fullName>
    </submittedName>
</protein>
<evidence type="ECO:0000313" key="6">
    <source>
        <dbReference type="EMBL" id="KAB8174249.1"/>
    </source>
</evidence>
<evidence type="ECO:0000313" key="7">
    <source>
        <dbReference type="Proteomes" id="UP000313066"/>
    </source>
</evidence>
<dbReference type="Pfam" id="PF00126">
    <property type="entry name" value="HTH_1"/>
    <property type="match status" value="1"/>
</dbReference>
<evidence type="ECO:0000256" key="2">
    <source>
        <dbReference type="ARBA" id="ARBA00023015"/>
    </source>
</evidence>
<sequence>MDVHLRELRYFVAVAEELHFTRAAERLFVSQPALSKQIRALERQLGFSLLQRTPRGVALTSEGEALLPTAQKLLSLWGEGLESARYANSAMLVIGLQTAVGRNLQQNALQLFKSRMPYCNVLMRLIAWDDPSAGLTNGSSDVAFIWLPAPDGLATRVLYREPRYVALPVTHPLAERTEISLAELADEAFIALPAAAGALRNFWLGLDVRREVRIAGEATSAEETFEMIASGLGVVLLAEGNAKLYERPDVVFRPVPDIPSAELAVAWSPSDRRPVVKAFLECLQAAARPEGEQDQELPT</sequence>
<comment type="similarity">
    <text evidence="1">Belongs to the LysR transcriptional regulatory family.</text>
</comment>
<dbReference type="PANTHER" id="PTHR30346">
    <property type="entry name" value="TRANSCRIPTIONAL DUAL REGULATOR HCAR-RELATED"/>
    <property type="match status" value="1"/>
</dbReference>
<dbReference type="Pfam" id="PF03466">
    <property type="entry name" value="LysR_substrate"/>
    <property type="match status" value="1"/>
</dbReference>
<dbReference type="AlphaFoldDB" id="A0A5N6B2K6"/>
<reference evidence="6 7" key="1">
    <citation type="submission" date="2019-10" db="EMBL/GenBank/DDBJ databases">
        <title>Nonomuraea sp. nov., isolated from Phyllanthus amarus.</title>
        <authorList>
            <person name="Klykleung N."/>
            <person name="Tanasupawat S."/>
        </authorList>
    </citation>
    <scope>NUCLEOTIDE SEQUENCE [LARGE SCALE GENOMIC DNA]</scope>
    <source>
        <strain evidence="6 7">CR1-09</strain>
    </source>
</reference>
<evidence type="ECO:0000256" key="1">
    <source>
        <dbReference type="ARBA" id="ARBA00009437"/>
    </source>
</evidence>
<dbReference type="EMBL" id="VDMA02000039">
    <property type="protein sequence ID" value="KAB8174249.1"/>
    <property type="molecule type" value="Genomic_DNA"/>
</dbReference>
<keyword evidence="7" id="KW-1185">Reference proteome</keyword>
<dbReference type="InterPro" id="IPR036390">
    <property type="entry name" value="WH_DNA-bd_sf"/>
</dbReference>
<dbReference type="Proteomes" id="UP000313066">
    <property type="component" value="Unassembled WGS sequence"/>
</dbReference>
<feature type="domain" description="HTH lysR-type" evidence="5">
    <location>
        <begin position="1"/>
        <end position="60"/>
    </location>
</feature>
<comment type="caution">
    <text evidence="6">The sequence shown here is derived from an EMBL/GenBank/DDBJ whole genome shotgun (WGS) entry which is preliminary data.</text>
</comment>
<dbReference type="RefSeq" id="WP_139580591.1">
    <property type="nucleotide sequence ID" value="NZ_VDMA02000039.1"/>
</dbReference>
<gene>
    <name evidence="6" type="ORF">FH610_040740</name>
</gene>
<keyword evidence="2" id="KW-0805">Transcription regulation</keyword>